<organism evidence="3 4">
    <name type="scientific">Edaphobacter aggregans</name>
    <dbReference type="NCBI Taxonomy" id="570835"/>
    <lineage>
        <taxon>Bacteria</taxon>
        <taxon>Pseudomonadati</taxon>
        <taxon>Acidobacteriota</taxon>
        <taxon>Terriglobia</taxon>
        <taxon>Terriglobales</taxon>
        <taxon>Acidobacteriaceae</taxon>
        <taxon>Edaphobacter</taxon>
    </lineage>
</organism>
<feature type="coiled-coil region" evidence="1">
    <location>
        <begin position="75"/>
        <end position="128"/>
    </location>
</feature>
<dbReference type="RefSeq" id="WP_125484150.1">
    <property type="nucleotide sequence ID" value="NZ_RSDW01000001.1"/>
</dbReference>
<evidence type="ECO:0000256" key="1">
    <source>
        <dbReference type="SAM" id="Coils"/>
    </source>
</evidence>
<accession>A0A3R9R159</accession>
<evidence type="ECO:0000313" key="4">
    <source>
        <dbReference type="Proteomes" id="UP000269669"/>
    </source>
</evidence>
<dbReference type="AlphaFoldDB" id="A0A3R9R159"/>
<keyword evidence="2" id="KW-0732">Signal</keyword>
<name>A0A3R9R159_9BACT</name>
<reference evidence="3 4" key="1">
    <citation type="submission" date="2018-12" db="EMBL/GenBank/DDBJ databases">
        <title>Sequencing of bacterial isolates from soil warming experiment in Harvard Forest, Massachusetts, USA.</title>
        <authorList>
            <person name="Deangelis K."/>
        </authorList>
    </citation>
    <scope>NUCLEOTIDE SEQUENCE [LARGE SCALE GENOMIC DNA]</scope>
    <source>
        <strain evidence="3 4">EB153</strain>
    </source>
</reference>
<evidence type="ECO:0000313" key="3">
    <source>
        <dbReference type="EMBL" id="RSL15407.1"/>
    </source>
</evidence>
<dbReference type="Proteomes" id="UP000269669">
    <property type="component" value="Unassembled WGS sequence"/>
</dbReference>
<evidence type="ECO:0008006" key="5">
    <source>
        <dbReference type="Google" id="ProtNLM"/>
    </source>
</evidence>
<feature type="signal peptide" evidence="2">
    <location>
        <begin position="1"/>
        <end position="25"/>
    </location>
</feature>
<comment type="caution">
    <text evidence="3">The sequence shown here is derived from an EMBL/GenBank/DDBJ whole genome shotgun (WGS) entry which is preliminary data.</text>
</comment>
<keyword evidence="4" id="KW-1185">Reference proteome</keyword>
<feature type="chain" id="PRO_5018536330" description="LTXXQ motif family protein" evidence="2">
    <location>
        <begin position="26"/>
        <end position="169"/>
    </location>
</feature>
<proteinExistence type="predicted"/>
<keyword evidence="1" id="KW-0175">Coiled coil</keyword>
<evidence type="ECO:0000256" key="2">
    <source>
        <dbReference type="SAM" id="SignalP"/>
    </source>
</evidence>
<protein>
    <recommendedName>
        <fullName evidence="5">LTXXQ motif family protein</fullName>
    </recommendedName>
</protein>
<dbReference type="OrthoDB" id="9153342at2"/>
<gene>
    <name evidence="3" type="ORF">EDE15_0893</name>
</gene>
<sequence>MKTIKGTLLVCVVALPFLATQSTFAKDPKTTSDKELNLQAYEKLLRMDVNAKREMLVKEIMHLSDADSQTFWPIYKDYEAERAKLDDAEAQLMSDYAKDYPSISDDAADQVMSKSLELETQRAELRKKYYDTMKKALSAEIATKFFEVDSQLQHIYDLQVASKLPANQS</sequence>
<dbReference type="EMBL" id="RSDW01000001">
    <property type="protein sequence ID" value="RSL15407.1"/>
    <property type="molecule type" value="Genomic_DNA"/>
</dbReference>